<reference evidence="2" key="1">
    <citation type="submission" date="2021-01" db="EMBL/GenBank/DDBJ databases">
        <title>Phytophthora aleatoria, a newly-described species from Pinus radiata is distinct from Phytophthora cactorum isolates based on comparative genomics.</title>
        <authorList>
            <person name="Mcdougal R."/>
            <person name="Panda P."/>
            <person name="Williams N."/>
            <person name="Studholme D.J."/>
        </authorList>
    </citation>
    <scope>NUCLEOTIDE SEQUENCE</scope>
    <source>
        <strain evidence="2">NZFS 4037</strain>
    </source>
</reference>
<gene>
    <name evidence="2" type="ORF">JG688_00012576</name>
</gene>
<evidence type="ECO:0000256" key="1">
    <source>
        <dbReference type="SAM" id="MobiDB-lite"/>
    </source>
</evidence>
<dbReference type="AlphaFoldDB" id="A0A8J5M4J5"/>
<evidence type="ECO:0000313" key="3">
    <source>
        <dbReference type="Proteomes" id="UP000709295"/>
    </source>
</evidence>
<comment type="caution">
    <text evidence="2">The sequence shown here is derived from an EMBL/GenBank/DDBJ whole genome shotgun (WGS) entry which is preliminary data.</text>
</comment>
<name>A0A8J5M4J5_9STRA</name>
<dbReference type="Proteomes" id="UP000709295">
    <property type="component" value="Unassembled WGS sequence"/>
</dbReference>
<proteinExistence type="predicted"/>
<dbReference type="EMBL" id="JAENGY010000985">
    <property type="protein sequence ID" value="KAG6953941.1"/>
    <property type="molecule type" value="Genomic_DNA"/>
</dbReference>
<sequence length="178" mass="19423">MYQDRYIKWCLESVTAPRRSFIRPELIVPVEPLPFVPKATDWLTDAAALERRQPWRAAWVFVPFDHPYNTTYIPCHRDAPIFCSRTADPITIGRTIMVDPSLTPAQIVPDWQRRFFSVSGSPRQPAAVASAGGGDDGSPGSGASPAAHVSLPDEEEKDSGGPSSLGQLADTADRMTSG</sequence>
<keyword evidence="3" id="KW-1185">Reference proteome</keyword>
<feature type="compositionally biased region" description="Gly residues" evidence="1">
    <location>
        <begin position="131"/>
        <end position="140"/>
    </location>
</feature>
<organism evidence="2 3">
    <name type="scientific">Phytophthora aleatoria</name>
    <dbReference type="NCBI Taxonomy" id="2496075"/>
    <lineage>
        <taxon>Eukaryota</taxon>
        <taxon>Sar</taxon>
        <taxon>Stramenopiles</taxon>
        <taxon>Oomycota</taxon>
        <taxon>Peronosporomycetes</taxon>
        <taxon>Peronosporales</taxon>
        <taxon>Peronosporaceae</taxon>
        <taxon>Phytophthora</taxon>
    </lineage>
</organism>
<evidence type="ECO:0000313" key="2">
    <source>
        <dbReference type="EMBL" id="KAG6953941.1"/>
    </source>
</evidence>
<accession>A0A8J5M4J5</accession>
<protein>
    <submittedName>
        <fullName evidence="2">Uncharacterized protein</fullName>
    </submittedName>
</protein>
<feature type="region of interest" description="Disordered" evidence="1">
    <location>
        <begin position="122"/>
        <end position="178"/>
    </location>
</feature>